<keyword evidence="3 17" id="KW-0121">Carboxypeptidase</keyword>
<dbReference type="GO" id="GO:0005615">
    <property type="term" value="C:extracellular space"/>
    <property type="evidence" value="ECO:0007669"/>
    <property type="project" value="TreeGrafter"/>
</dbReference>
<feature type="active site" description="Proton donor/acceptor" evidence="14">
    <location>
        <position position="390"/>
    </location>
</feature>
<dbReference type="CDD" id="cd03859">
    <property type="entry name" value="M14_CPT"/>
    <property type="match status" value="1"/>
</dbReference>
<reference evidence="17" key="1">
    <citation type="submission" date="2022-10" db="EMBL/GenBank/DDBJ databases">
        <title>The WGS of Solirubrobacter ginsenosidimutans DSM 21036.</title>
        <authorList>
            <person name="Jiang Z."/>
        </authorList>
    </citation>
    <scope>NUCLEOTIDE SEQUENCE</scope>
    <source>
        <strain evidence="17">DSM 21036</strain>
    </source>
</reference>
<dbReference type="SMART" id="SM00631">
    <property type="entry name" value="Zn_pept"/>
    <property type="match status" value="1"/>
</dbReference>
<comment type="catalytic activity">
    <reaction evidence="10">
        <text>Releases a C-terminal residue, which may be hydrophobic or positively charged.</text>
        <dbReference type="EC" id="3.4.17.18"/>
    </reaction>
</comment>
<comment type="cofactor">
    <cofactor evidence="1">
        <name>Zn(2+)</name>
        <dbReference type="ChEBI" id="CHEBI:29105"/>
    </cofactor>
</comment>
<evidence type="ECO:0000256" key="1">
    <source>
        <dbReference type="ARBA" id="ARBA00001947"/>
    </source>
</evidence>
<dbReference type="GO" id="GO:0004181">
    <property type="term" value="F:metallocarboxypeptidase activity"/>
    <property type="evidence" value="ECO:0007669"/>
    <property type="project" value="InterPro"/>
</dbReference>
<dbReference type="RefSeq" id="WP_270037820.1">
    <property type="nucleotide sequence ID" value="NZ_JAPDOD010000002.1"/>
</dbReference>
<keyword evidence="18" id="KW-1185">Reference proteome</keyword>
<feature type="domain" description="Peptidase M14" evidence="16">
    <location>
        <begin position="117"/>
        <end position="441"/>
    </location>
</feature>
<dbReference type="AlphaFoldDB" id="A0A9X3S303"/>
<keyword evidence="9" id="KW-0482">Metalloprotease</keyword>
<dbReference type="PANTHER" id="PTHR11705">
    <property type="entry name" value="PROTEASE FAMILY M14 CARBOXYPEPTIDASE A,B"/>
    <property type="match status" value="1"/>
</dbReference>
<evidence type="ECO:0000256" key="7">
    <source>
        <dbReference type="ARBA" id="ARBA00022801"/>
    </source>
</evidence>
<feature type="region of interest" description="Disordered" evidence="15">
    <location>
        <begin position="687"/>
        <end position="707"/>
    </location>
</feature>
<keyword evidence="8" id="KW-0862">Zinc</keyword>
<comment type="similarity">
    <text evidence="2 14">Belongs to the peptidase M14 family.</text>
</comment>
<evidence type="ECO:0000256" key="10">
    <source>
        <dbReference type="ARBA" id="ARBA00050859"/>
    </source>
</evidence>
<keyword evidence="4" id="KW-0645">Protease</keyword>
<dbReference type="InterPro" id="IPR033810">
    <property type="entry name" value="Carboxypeptidase_T"/>
</dbReference>
<proteinExistence type="inferred from homology"/>
<dbReference type="PROSITE" id="PS52035">
    <property type="entry name" value="PEPTIDASE_M14"/>
    <property type="match status" value="1"/>
</dbReference>
<dbReference type="EMBL" id="JAPDOD010000002">
    <property type="protein sequence ID" value="MDA0159148.1"/>
    <property type="molecule type" value="Genomic_DNA"/>
</dbReference>
<dbReference type="Gene3D" id="3.40.630.10">
    <property type="entry name" value="Zn peptidases"/>
    <property type="match status" value="1"/>
</dbReference>
<evidence type="ECO:0000256" key="4">
    <source>
        <dbReference type="ARBA" id="ARBA00022670"/>
    </source>
</evidence>
<dbReference type="EC" id="3.4.17.18" evidence="12"/>
<evidence type="ECO:0000256" key="2">
    <source>
        <dbReference type="ARBA" id="ARBA00005988"/>
    </source>
</evidence>
<evidence type="ECO:0000313" key="17">
    <source>
        <dbReference type="EMBL" id="MDA0159148.1"/>
    </source>
</evidence>
<evidence type="ECO:0000256" key="5">
    <source>
        <dbReference type="ARBA" id="ARBA00022723"/>
    </source>
</evidence>
<dbReference type="PRINTS" id="PR00765">
    <property type="entry name" value="CRBOXYPTASEA"/>
</dbReference>
<keyword evidence="6" id="KW-0732">Signal</keyword>
<dbReference type="Proteomes" id="UP001149140">
    <property type="component" value="Unassembled WGS sequence"/>
</dbReference>
<gene>
    <name evidence="17" type="ORF">OM076_02630</name>
</gene>
<evidence type="ECO:0000256" key="9">
    <source>
        <dbReference type="ARBA" id="ARBA00023049"/>
    </source>
</evidence>
<evidence type="ECO:0000256" key="11">
    <source>
        <dbReference type="ARBA" id="ARBA00055464"/>
    </source>
</evidence>
<evidence type="ECO:0000256" key="12">
    <source>
        <dbReference type="ARBA" id="ARBA00066554"/>
    </source>
</evidence>
<comment type="function">
    <text evidence="11">Carboxypeptidase that possesses the specificities of both mammalian Cpase A and B. Thus shows broad substrate specificity, being able to cleave Cbz-Gly-Leu, Cbz-Gly-Val, Cbz-Gly-Phe, Cbz-Gly-Lys and Bz-Gly-Arg in vitro.</text>
</comment>
<dbReference type="FunFam" id="3.40.630.10:FF:000084">
    <property type="entry name" value="Carboxypeptidase B2"/>
    <property type="match status" value="1"/>
</dbReference>
<name>A0A9X3S303_9ACTN</name>
<sequence>MACVAVGLIETLGASAATAQTGNTVEPLNQYVVSGHVDTDALARAGFDMQEANVTGSKGKFFIVARPSQAAALAKDGATVTAPFGVARAMAAPPSPLQPPTHGYNVFRPWSLTPAPCPGTCSTPLTNLKTYYHQLARDNPDVVKEEVIGHSVLGQEIMAYKVTANARDERDGDRPAVLYDATQHAREWISTEVERRLFTYMVANKKQKGGADIKQLLKKTELWFIPVVNVDGYDYTFVNKGSRLWRKNLRDVDGGGFSQDHDGVDTNRNFPTNWNYDLEGASGDPANETYHGAGPGSEPEVQAVRGLERRIGFKFQIDYHSFAQLILYPEGWQVETLASDSPLMAALAGDDNNPAVAGFDPDVSAELYTTNGDVTDDALRTYGIQSYTVELDGGTGPDIGGTVDGPDSFSPGGFVFQDSEADVQAEFQKNLAFTLDLARSAKDPENPVSHLFNTAPEFVPTPFPISYGDPQTVEVNAKKSLGAVRVYWQVNNGGVHWGPTTEYQGGQRHYGDPGVYYHHLRGLVSGTRPGDTVKVWFQAGQKHASDPFTYTAKAESSNKVLLVAAEDYNGPSPAQTPGPHYLDSYAKALQDARIGYDTYDVDALGAPSTLGVYSHYKAVIWETGDDLYTRHPGQPGGTGVSKTLDDEIIAARDYMNDGGKLLVAGKTALQGAWDQFLYNPLPVPPAPDCASNQTQGNGDADDPPGQNFNCVTTSNDFQQYWLGTYLPITLSGDPDEIASFTLLKNAPLGTGSFTLNGTDSAANQDNLYSFLTTSSILPPATYPQFTSNPVIKRDGPAAFDPKTGTHYAYTGQSSSAYMRLTRTVNLTTATAPALQFAVSYDTEANFDYVFVEAHTPGQDDWTTLPDLNGHTSDDTGAGCPDPDPFWLDENPFLRHYITRSGTGDTLACTPTGTSGAWNASTGNSAGYQDWKVDLSAYKGKQVELSITYVTDPASVGLGVFLDDVSVTDGATVLNTTSFEDGLGGWAVPGAPADSGGNGGDWRQTASVGFVDGPGVATKDSLYLGFGLEGVTGAADRATLVKDAMRYFGVSR</sequence>
<dbReference type="Pfam" id="PF00246">
    <property type="entry name" value="Peptidase_M14"/>
    <property type="match status" value="1"/>
</dbReference>
<dbReference type="SUPFAM" id="SSF53187">
    <property type="entry name" value="Zn-dependent exopeptidases"/>
    <property type="match status" value="1"/>
</dbReference>
<dbReference type="PANTHER" id="PTHR11705:SF143">
    <property type="entry name" value="SLL0236 PROTEIN"/>
    <property type="match status" value="1"/>
</dbReference>
<evidence type="ECO:0000256" key="15">
    <source>
        <dbReference type="SAM" id="MobiDB-lite"/>
    </source>
</evidence>
<organism evidence="17 18">
    <name type="scientific">Solirubrobacter ginsenosidimutans</name>
    <dbReference type="NCBI Taxonomy" id="490573"/>
    <lineage>
        <taxon>Bacteria</taxon>
        <taxon>Bacillati</taxon>
        <taxon>Actinomycetota</taxon>
        <taxon>Thermoleophilia</taxon>
        <taxon>Solirubrobacterales</taxon>
        <taxon>Solirubrobacteraceae</taxon>
        <taxon>Solirubrobacter</taxon>
    </lineage>
</organism>
<dbReference type="Pfam" id="PF20773">
    <property type="entry name" value="InhA-like_MAM"/>
    <property type="match status" value="2"/>
</dbReference>
<protein>
    <recommendedName>
        <fullName evidence="13">Zinc carboxypeptidase</fullName>
        <ecNumber evidence="12">3.4.17.18</ecNumber>
    </recommendedName>
</protein>
<comment type="caution">
    <text evidence="17">The sequence shown here is derived from an EMBL/GenBank/DDBJ whole genome shotgun (WGS) entry which is preliminary data.</text>
</comment>
<evidence type="ECO:0000256" key="8">
    <source>
        <dbReference type="ARBA" id="ARBA00022833"/>
    </source>
</evidence>
<dbReference type="GO" id="GO:0006508">
    <property type="term" value="P:proteolysis"/>
    <property type="evidence" value="ECO:0007669"/>
    <property type="project" value="UniProtKB-KW"/>
</dbReference>
<evidence type="ECO:0000256" key="13">
    <source>
        <dbReference type="ARBA" id="ARBA00074273"/>
    </source>
</evidence>
<keyword evidence="5" id="KW-0479">Metal-binding</keyword>
<evidence type="ECO:0000256" key="3">
    <source>
        <dbReference type="ARBA" id="ARBA00022645"/>
    </source>
</evidence>
<evidence type="ECO:0000256" key="6">
    <source>
        <dbReference type="ARBA" id="ARBA00022729"/>
    </source>
</evidence>
<dbReference type="GO" id="GO:0008270">
    <property type="term" value="F:zinc ion binding"/>
    <property type="evidence" value="ECO:0007669"/>
    <property type="project" value="InterPro"/>
</dbReference>
<dbReference type="InterPro" id="IPR000834">
    <property type="entry name" value="Peptidase_M14"/>
</dbReference>
<accession>A0A9X3S303</accession>
<evidence type="ECO:0000256" key="14">
    <source>
        <dbReference type="PROSITE-ProRule" id="PRU01379"/>
    </source>
</evidence>
<evidence type="ECO:0000259" key="16">
    <source>
        <dbReference type="PROSITE" id="PS52035"/>
    </source>
</evidence>
<keyword evidence="7" id="KW-0378">Hydrolase</keyword>
<evidence type="ECO:0000313" key="18">
    <source>
        <dbReference type="Proteomes" id="UP001149140"/>
    </source>
</evidence>